<sequence>MQLHQITSYGNNYNFIVSDKESMKLMERLIPTKKEFDELVGNETIKLIDRKDLHKMARKGYTPLSTLVESDMFIWAVREDYFNPEYVIPEANSFTNKLDELDTEILEGYMTEQTNKRLRKGLAH</sequence>
<protein>
    <submittedName>
        <fullName evidence="1">Uncharacterized protein</fullName>
    </submittedName>
</protein>
<accession>A0A2B6RV10</accession>
<reference evidence="1 2" key="1">
    <citation type="submission" date="2017-09" db="EMBL/GenBank/DDBJ databases">
        <title>Large-scale bioinformatics analysis of Bacillus genomes uncovers conserved roles of natural products in bacterial physiology.</title>
        <authorList>
            <consortium name="Agbiome Team Llc"/>
            <person name="Bleich R.M."/>
            <person name="Grubbs K.J."/>
            <person name="Santa Maria K.C."/>
            <person name="Allen S.E."/>
            <person name="Farag S."/>
            <person name="Shank E.A."/>
            <person name="Bowers A."/>
        </authorList>
    </citation>
    <scope>NUCLEOTIDE SEQUENCE [LARGE SCALE GENOMIC DNA]</scope>
    <source>
        <strain evidence="1 2">AFS009893</strain>
    </source>
</reference>
<dbReference type="Proteomes" id="UP000219775">
    <property type="component" value="Unassembled WGS sequence"/>
</dbReference>
<gene>
    <name evidence="1" type="ORF">CN613_10275</name>
</gene>
<organism evidence="1 2">
    <name type="scientific">Bacillus pseudomycoides</name>
    <dbReference type="NCBI Taxonomy" id="64104"/>
    <lineage>
        <taxon>Bacteria</taxon>
        <taxon>Bacillati</taxon>
        <taxon>Bacillota</taxon>
        <taxon>Bacilli</taxon>
        <taxon>Bacillales</taxon>
        <taxon>Bacillaceae</taxon>
        <taxon>Bacillus</taxon>
        <taxon>Bacillus cereus group</taxon>
    </lineage>
</organism>
<name>A0A2B6RV10_9BACI</name>
<dbReference type="EMBL" id="NUDP01000037">
    <property type="protein sequence ID" value="PEM69783.1"/>
    <property type="molecule type" value="Genomic_DNA"/>
</dbReference>
<comment type="caution">
    <text evidence="1">The sequence shown here is derived from an EMBL/GenBank/DDBJ whole genome shotgun (WGS) entry which is preliminary data.</text>
</comment>
<evidence type="ECO:0000313" key="1">
    <source>
        <dbReference type="EMBL" id="PEM69783.1"/>
    </source>
</evidence>
<proteinExistence type="predicted"/>
<evidence type="ECO:0000313" key="2">
    <source>
        <dbReference type="Proteomes" id="UP000219775"/>
    </source>
</evidence>
<dbReference type="AlphaFoldDB" id="A0A2B6RV10"/>